<feature type="region of interest" description="Disordered" evidence="1">
    <location>
        <begin position="31"/>
        <end position="64"/>
    </location>
</feature>
<dbReference type="InterPro" id="IPR005804">
    <property type="entry name" value="FA_desaturase_dom"/>
</dbReference>
<dbReference type="GeneID" id="63675984"/>
<feature type="transmembrane region" description="Helical" evidence="2">
    <location>
        <begin position="329"/>
        <end position="348"/>
    </location>
</feature>
<evidence type="ECO:0000256" key="2">
    <source>
        <dbReference type="SAM" id="Phobius"/>
    </source>
</evidence>
<name>A0A0C2J0P8_9PEZI</name>
<dbReference type="Pfam" id="PF00487">
    <property type="entry name" value="FA_desaturase"/>
    <property type="match status" value="1"/>
</dbReference>
<feature type="transmembrane region" description="Helical" evidence="2">
    <location>
        <begin position="301"/>
        <end position="323"/>
    </location>
</feature>
<keyword evidence="2" id="KW-1133">Transmembrane helix</keyword>
<organism evidence="4 5">
    <name type="scientific">Sporothrix brasiliensis 5110</name>
    <dbReference type="NCBI Taxonomy" id="1398154"/>
    <lineage>
        <taxon>Eukaryota</taxon>
        <taxon>Fungi</taxon>
        <taxon>Dikarya</taxon>
        <taxon>Ascomycota</taxon>
        <taxon>Pezizomycotina</taxon>
        <taxon>Sordariomycetes</taxon>
        <taxon>Sordariomycetidae</taxon>
        <taxon>Ophiostomatales</taxon>
        <taxon>Ophiostomataceae</taxon>
        <taxon>Sporothrix</taxon>
    </lineage>
</organism>
<gene>
    <name evidence="4" type="ORF">SPBR_02760</name>
</gene>
<keyword evidence="2" id="KW-0812">Transmembrane</keyword>
<dbReference type="AlphaFoldDB" id="A0A0C2J0P8"/>
<feature type="transmembrane region" description="Helical" evidence="2">
    <location>
        <begin position="179"/>
        <end position="197"/>
    </location>
</feature>
<dbReference type="RefSeq" id="XP_040620580.1">
    <property type="nucleotide sequence ID" value="XM_040761063.1"/>
</dbReference>
<dbReference type="PANTHER" id="PTHR36459">
    <property type="entry name" value="ORF"/>
    <property type="match status" value="1"/>
</dbReference>
<dbReference type="GO" id="GO:0006629">
    <property type="term" value="P:lipid metabolic process"/>
    <property type="evidence" value="ECO:0007669"/>
    <property type="project" value="InterPro"/>
</dbReference>
<evidence type="ECO:0000259" key="3">
    <source>
        <dbReference type="Pfam" id="PF00487"/>
    </source>
</evidence>
<dbReference type="OrthoDB" id="1470350at2759"/>
<feature type="domain" description="Fatty acid desaturase" evidence="3">
    <location>
        <begin position="181"/>
        <end position="418"/>
    </location>
</feature>
<feature type="compositionally biased region" description="Basic and acidic residues" evidence="1">
    <location>
        <begin position="43"/>
        <end position="58"/>
    </location>
</feature>
<comment type="caution">
    <text evidence="4">The sequence shown here is derived from an EMBL/GenBank/DDBJ whole genome shotgun (WGS) entry which is preliminary data.</text>
</comment>
<feature type="transmembrane region" description="Helical" evidence="2">
    <location>
        <begin position="155"/>
        <end position="172"/>
    </location>
</feature>
<evidence type="ECO:0000313" key="5">
    <source>
        <dbReference type="Proteomes" id="UP000031575"/>
    </source>
</evidence>
<dbReference type="HOGENOM" id="CLU_033263_0_0_1"/>
<keyword evidence="2" id="KW-0472">Membrane</keyword>
<evidence type="ECO:0000313" key="4">
    <source>
        <dbReference type="EMBL" id="KIH92570.1"/>
    </source>
</evidence>
<protein>
    <submittedName>
        <fullName evidence="4">Acylamide-delta3(E)-desaturase</fullName>
    </submittedName>
</protein>
<proteinExistence type="predicted"/>
<dbReference type="EMBL" id="AWTV01000006">
    <property type="protein sequence ID" value="KIH92570.1"/>
    <property type="molecule type" value="Genomic_DNA"/>
</dbReference>
<evidence type="ECO:0000256" key="1">
    <source>
        <dbReference type="SAM" id="MobiDB-lite"/>
    </source>
</evidence>
<dbReference type="PANTHER" id="PTHR36459:SF1">
    <property type="entry name" value="FATTY ACID DESATURASE DOMAIN-CONTAINING PROTEIN-RELATED"/>
    <property type="match status" value="1"/>
</dbReference>
<dbReference type="Proteomes" id="UP000031575">
    <property type="component" value="Unassembled WGS sequence"/>
</dbReference>
<dbReference type="VEuPathDB" id="FungiDB:SPBR_02760"/>
<accession>A0A0C2J0P8</accession>
<keyword evidence="5" id="KW-1185">Reference proteome</keyword>
<sequence>MAATEELITIDPFMTRADRYVLENLIQDIRDDRDYEDDEVDHDPDAVRDAKKQKDRPKGVSSPDDAVLATLDALNSPGNSAFEPTVFTGYDLRDLQEGVAARRKAAADARSASVGQRVSAAAHSWFHRAVLEPYIRFAQRHIVRHETDVVFCTHLLLYFSTVVPSAAALLFWRFSWLHGIAHVLWVLLGCIGSYTIMMHQHIHQGGILRRDQWWTAGVDRLFPYLMDPLIGHTWNSYYYHHVKHHHVEANGPDDLSSTMWYQRDSLVDFGKYLGRFLVLAWFDLPLYFVRTRRVGQGVRAGFWELSSYGLLAGSVLAGAHHVLVTDQRAAVFVFVLPFVILRIGLMLGNWGQHAFVDPDAPDSDFRSSITVIDIASNRVCFNDGYHTSHHLNPRRHWREHPRAFVAQKRQYAAEQGLVFFGIDYLEISLRLILFQDYAYLAKRLVPLGPEQRRMTLNERAAWLRRLTMRFTEEDVARTYPKSRSAAAWRRKQGQPAA</sequence>
<reference evidence="4 5" key="1">
    <citation type="journal article" date="2014" name="BMC Genomics">
        <title>Comparative genomics of the major fungal agents of human and animal Sporotrichosis: Sporothrix schenckii and Sporothrix brasiliensis.</title>
        <authorList>
            <person name="Teixeira M.M."/>
            <person name="de Almeida L.G."/>
            <person name="Kubitschek-Barreira P."/>
            <person name="Alves F.L."/>
            <person name="Kioshima E.S."/>
            <person name="Abadio A.K."/>
            <person name="Fernandes L."/>
            <person name="Derengowski L.S."/>
            <person name="Ferreira K.S."/>
            <person name="Souza R.C."/>
            <person name="Ruiz J.C."/>
            <person name="de Andrade N.C."/>
            <person name="Paes H.C."/>
            <person name="Nicola A.M."/>
            <person name="Albuquerque P."/>
            <person name="Gerber A.L."/>
            <person name="Martins V.P."/>
            <person name="Peconick L.D."/>
            <person name="Neto A.V."/>
            <person name="Chaucanez C.B."/>
            <person name="Silva P.A."/>
            <person name="Cunha O.L."/>
            <person name="de Oliveira F.F."/>
            <person name="dos Santos T.C."/>
            <person name="Barros A.L."/>
            <person name="Soares M.A."/>
            <person name="de Oliveira L.M."/>
            <person name="Marini M.M."/>
            <person name="Villalobos-Duno H."/>
            <person name="Cunha M.M."/>
            <person name="de Hoog S."/>
            <person name="da Silveira J.F."/>
            <person name="Henrissat B."/>
            <person name="Nino-Vega G.A."/>
            <person name="Cisalpino P.S."/>
            <person name="Mora-Montes H.M."/>
            <person name="Almeida S.R."/>
            <person name="Stajich J.E."/>
            <person name="Lopes-Bezerra L.M."/>
            <person name="Vasconcelos A.T."/>
            <person name="Felipe M.S."/>
        </authorList>
    </citation>
    <scope>NUCLEOTIDE SEQUENCE [LARGE SCALE GENOMIC DNA]</scope>
    <source>
        <strain evidence="4 5">5110</strain>
    </source>
</reference>